<gene>
    <name evidence="2" type="ORF">CTM98_11835</name>
</gene>
<reference evidence="2 3" key="1">
    <citation type="submission" date="2017-11" db="EMBL/GenBank/DDBJ databases">
        <title>Genome sequencing of Fusobacterium periodonticum KCOM 2555.</title>
        <authorList>
            <person name="Kook J.-K."/>
            <person name="Park S.-N."/>
            <person name="Lim Y.K."/>
        </authorList>
    </citation>
    <scope>NUCLEOTIDE SEQUENCE [LARGE SCALE GENOMIC DNA]</scope>
    <source>
        <strain evidence="2 3">KCOM 2555</strain>
    </source>
</reference>
<protein>
    <recommendedName>
        <fullName evidence="4">DUF4252 domain-containing protein</fullName>
    </recommendedName>
</protein>
<dbReference type="Proteomes" id="UP000230781">
    <property type="component" value="Chromosome"/>
</dbReference>
<organism evidence="2 3">
    <name type="scientific">Fusobacterium pseudoperiodonticum</name>
    <dbReference type="NCBI Taxonomy" id="2663009"/>
    <lineage>
        <taxon>Bacteria</taxon>
        <taxon>Fusobacteriati</taxon>
        <taxon>Fusobacteriota</taxon>
        <taxon>Fusobacteriia</taxon>
        <taxon>Fusobacteriales</taxon>
        <taxon>Fusobacteriaceae</taxon>
        <taxon>Fusobacterium</taxon>
    </lineage>
</organism>
<accession>A0A2D3PUA4</accession>
<feature type="chain" id="PRO_5013810472" description="DUF4252 domain-containing protein" evidence="1">
    <location>
        <begin position="21"/>
        <end position="155"/>
    </location>
</feature>
<dbReference type="PROSITE" id="PS51257">
    <property type="entry name" value="PROKAR_LIPOPROTEIN"/>
    <property type="match status" value="1"/>
</dbReference>
<keyword evidence="1" id="KW-0732">Signal</keyword>
<dbReference type="AlphaFoldDB" id="A0A2D3PUA4"/>
<proteinExistence type="predicted"/>
<dbReference type="RefSeq" id="WP_100027139.1">
    <property type="nucleotide sequence ID" value="NZ_CP024704.1"/>
</dbReference>
<feature type="signal peptide" evidence="1">
    <location>
        <begin position="1"/>
        <end position="20"/>
    </location>
</feature>
<name>A0A2D3PUA4_9FUSO</name>
<evidence type="ECO:0000313" key="3">
    <source>
        <dbReference type="Proteomes" id="UP000230781"/>
    </source>
</evidence>
<sequence>MKKFLIFLLAVLALTFVACGKDKDIESYLDMERIKSEFNIEKQDKEQIKFTDKDESRSAYRIFNFQKMKSVDFKNPKKIDKLEEFYLGKNCKIIYKDESTIIVLVLAQDNSYAYNIQSFDDSKTELMMAVSIGSDKELSEDELFNLLDEAKSFIK</sequence>
<evidence type="ECO:0008006" key="4">
    <source>
        <dbReference type="Google" id="ProtNLM"/>
    </source>
</evidence>
<evidence type="ECO:0000313" key="2">
    <source>
        <dbReference type="EMBL" id="ATV71283.1"/>
    </source>
</evidence>
<evidence type="ECO:0000256" key="1">
    <source>
        <dbReference type="SAM" id="SignalP"/>
    </source>
</evidence>
<dbReference type="EMBL" id="CP024704">
    <property type="protein sequence ID" value="ATV71283.1"/>
    <property type="molecule type" value="Genomic_DNA"/>
</dbReference>